<name>A0A381U510_9ZZZZ</name>
<proteinExistence type="predicted"/>
<keyword evidence="1" id="KW-0472">Membrane</keyword>
<feature type="transmembrane region" description="Helical" evidence="1">
    <location>
        <begin position="21"/>
        <end position="39"/>
    </location>
</feature>
<accession>A0A381U510</accession>
<keyword evidence="1" id="KW-1133">Transmembrane helix</keyword>
<protein>
    <submittedName>
        <fullName evidence="2">Uncharacterized protein</fullName>
    </submittedName>
</protein>
<feature type="transmembrane region" description="Helical" evidence="1">
    <location>
        <begin position="78"/>
        <end position="102"/>
    </location>
</feature>
<gene>
    <name evidence="2" type="ORF">METZ01_LOCUS76186</name>
</gene>
<feature type="transmembrane region" description="Helical" evidence="1">
    <location>
        <begin position="51"/>
        <end position="71"/>
    </location>
</feature>
<feature type="transmembrane region" description="Helical" evidence="1">
    <location>
        <begin position="108"/>
        <end position="126"/>
    </location>
</feature>
<evidence type="ECO:0000256" key="1">
    <source>
        <dbReference type="SAM" id="Phobius"/>
    </source>
</evidence>
<reference evidence="2" key="1">
    <citation type="submission" date="2018-05" db="EMBL/GenBank/DDBJ databases">
        <authorList>
            <person name="Lanie J.A."/>
            <person name="Ng W.-L."/>
            <person name="Kazmierczak K.M."/>
            <person name="Andrzejewski T.M."/>
            <person name="Davidsen T.M."/>
            <person name="Wayne K.J."/>
            <person name="Tettelin H."/>
            <person name="Glass J.I."/>
            <person name="Rusch D."/>
            <person name="Podicherti R."/>
            <person name="Tsui H.-C.T."/>
            <person name="Winkler M.E."/>
        </authorList>
    </citation>
    <scope>NUCLEOTIDE SEQUENCE</scope>
</reference>
<evidence type="ECO:0000313" key="2">
    <source>
        <dbReference type="EMBL" id="SVA23332.1"/>
    </source>
</evidence>
<organism evidence="2">
    <name type="scientific">marine metagenome</name>
    <dbReference type="NCBI Taxonomy" id="408172"/>
    <lineage>
        <taxon>unclassified sequences</taxon>
        <taxon>metagenomes</taxon>
        <taxon>ecological metagenomes</taxon>
    </lineage>
</organism>
<dbReference type="AlphaFoldDB" id="A0A381U510"/>
<keyword evidence="1" id="KW-0812">Transmembrane</keyword>
<dbReference type="EMBL" id="UINC01005753">
    <property type="protein sequence ID" value="SVA23332.1"/>
    <property type="molecule type" value="Genomic_DNA"/>
</dbReference>
<sequence>MGLVDDSPSAAIGDRPTAIRVASGLLAFNAVVLIFSWVVEPSLVDNHGGEIFFIALWGCLAYATFNAWGWVRATITGIWVAYAWGLLNTGNVLGSIATTTLADLLTKTLALIAFTLLWLPAARTWYVQRIQERAKN</sequence>